<feature type="compositionally biased region" description="Basic residues" evidence="2">
    <location>
        <begin position="87"/>
        <end position="100"/>
    </location>
</feature>
<proteinExistence type="predicted"/>
<evidence type="ECO:0000313" key="4">
    <source>
        <dbReference type="Proteomes" id="UP001165060"/>
    </source>
</evidence>
<accession>A0ABQ6MMJ9</accession>
<comment type="caution">
    <text evidence="3">The sequence shown here is derived from an EMBL/GenBank/DDBJ whole genome shotgun (WGS) entry which is preliminary data.</text>
</comment>
<feature type="region of interest" description="Disordered" evidence="2">
    <location>
        <begin position="551"/>
        <end position="596"/>
    </location>
</feature>
<feature type="compositionally biased region" description="Basic and acidic residues" evidence="2">
    <location>
        <begin position="627"/>
        <end position="640"/>
    </location>
</feature>
<name>A0ABQ6MMJ9_9STRA</name>
<reference evidence="3 4" key="1">
    <citation type="journal article" date="2023" name="Commun. Biol.">
        <title>Genome analysis of Parmales, the sister group of diatoms, reveals the evolutionary specialization of diatoms from phago-mixotrophs to photoautotrophs.</title>
        <authorList>
            <person name="Ban H."/>
            <person name="Sato S."/>
            <person name="Yoshikawa S."/>
            <person name="Yamada K."/>
            <person name="Nakamura Y."/>
            <person name="Ichinomiya M."/>
            <person name="Sato N."/>
            <person name="Blanc-Mathieu R."/>
            <person name="Endo H."/>
            <person name="Kuwata A."/>
            <person name="Ogata H."/>
        </authorList>
    </citation>
    <scope>NUCLEOTIDE SEQUENCE [LARGE SCALE GENOMIC DNA]</scope>
</reference>
<feature type="coiled-coil region" evidence="1">
    <location>
        <begin position="251"/>
        <end position="324"/>
    </location>
</feature>
<feature type="region of interest" description="Disordered" evidence="2">
    <location>
        <begin position="509"/>
        <end position="533"/>
    </location>
</feature>
<feature type="region of interest" description="Disordered" evidence="2">
    <location>
        <begin position="608"/>
        <end position="673"/>
    </location>
</feature>
<feature type="region of interest" description="Disordered" evidence="2">
    <location>
        <begin position="148"/>
        <end position="180"/>
    </location>
</feature>
<feature type="compositionally biased region" description="Low complexity" evidence="2">
    <location>
        <begin position="561"/>
        <end position="573"/>
    </location>
</feature>
<evidence type="ECO:0000256" key="2">
    <source>
        <dbReference type="SAM" id="MobiDB-lite"/>
    </source>
</evidence>
<feature type="region of interest" description="Disordered" evidence="2">
    <location>
        <begin position="1"/>
        <end position="109"/>
    </location>
</feature>
<dbReference type="EMBL" id="BRYB01000363">
    <property type="protein sequence ID" value="GMI28575.1"/>
    <property type="molecule type" value="Genomic_DNA"/>
</dbReference>
<protein>
    <recommendedName>
        <fullName evidence="5">Cilia- and flagella-associated protein 157</fullName>
    </recommendedName>
</protein>
<keyword evidence="4" id="KW-1185">Reference proteome</keyword>
<feature type="compositionally biased region" description="Gly residues" evidence="2">
    <location>
        <begin position="648"/>
        <end position="657"/>
    </location>
</feature>
<evidence type="ECO:0008006" key="5">
    <source>
        <dbReference type="Google" id="ProtNLM"/>
    </source>
</evidence>
<gene>
    <name evidence="3" type="ORF">TeGR_g15269</name>
</gene>
<feature type="compositionally biased region" description="Low complexity" evidence="2">
    <location>
        <begin position="30"/>
        <end position="74"/>
    </location>
</feature>
<organism evidence="3 4">
    <name type="scientific">Tetraparma gracilis</name>
    <dbReference type="NCBI Taxonomy" id="2962635"/>
    <lineage>
        <taxon>Eukaryota</taxon>
        <taxon>Sar</taxon>
        <taxon>Stramenopiles</taxon>
        <taxon>Ochrophyta</taxon>
        <taxon>Bolidophyceae</taxon>
        <taxon>Parmales</taxon>
        <taxon>Triparmaceae</taxon>
        <taxon>Tetraparma</taxon>
    </lineage>
</organism>
<evidence type="ECO:0000256" key="1">
    <source>
        <dbReference type="SAM" id="Coils"/>
    </source>
</evidence>
<evidence type="ECO:0000313" key="3">
    <source>
        <dbReference type="EMBL" id="GMI28575.1"/>
    </source>
</evidence>
<sequence>MDDLFDVLDPQPQRQSLSLDEIESRMLNVPSSSSSSHDPSSSSALADPPRPSSSSSASTAASAPSSRPSSSASSKMGMIANKSNYKNLKKKKKKKEKRKPSLAQRPLFESIPELDTLKIEDSLGYRKEIYAADFVDFDHDYTKTPRTIRPRTRKEDKKELTARSWVSSTHSSDEEEEKELPLDTFVDEPRLPNAFYKVRDAFTIEMDAHADSMEKLQELKTNLILEKEVNVVQRLQLKRDEGHTSVLLENVRDLQRDYDTLVRESEEEIEELYAEIKHYDEEIARVQGEKMQEMYKLNRAKQEMEMREAEIKRLAELREKTEEDNRLTQKGSDALQTGLKTSTEIQKSGAKEFEETSWKLQNNKKLIDTLILRTDKAKKDARMWEHRYKACTSDLSHVQSLMVNMSESSTETQAALYRDRALHYLKAAGGGAGIKESKVVVSVAETGSSLLSDALKAPELRKLTTNDGRARQVGGVLEDVNLGGARGGRRGRTPDVRVTKKKLTKYLTKAGGNDRRQRGEVRETDDDLGLGGQLVEGADEDFVTLLKQEAANEKNHRHSFSPSSRGSSPSRGGSSRGSRRRRNESKPYSRMSAVSAVSGLSGVTAATDLSDGSSLRWKTGKMRKRKEKGEQQREDWRESVKPSQHNYIGGGGGWGEQGGEEEEAGFVGGDGVWYDGVKPAKLNYDLPF</sequence>
<keyword evidence="1" id="KW-0175">Coiled coil</keyword>
<dbReference type="Proteomes" id="UP001165060">
    <property type="component" value="Unassembled WGS sequence"/>
</dbReference>
<feature type="compositionally biased region" description="Basic and acidic residues" evidence="2">
    <location>
        <begin position="512"/>
        <end position="522"/>
    </location>
</feature>